<keyword evidence="1" id="KW-0812">Transmembrane</keyword>
<proteinExistence type="predicted"/>
<comment type="caution">
    <text evidence="2">The sequence shown here is derived from an EMBL/GenBank/DDBJ whole genome shotgun (WGS) entry which is preliminary data.</text>
</comment>
<keyword evidence="1" id="KW-0472">Membrane</keyword>
<evidence type="ECO:0000256" key="1">
    <source>
        <dbReference type="SAM" id="Phobius"/>
    </source>
</evidence>
<dbReference type="InterPro" id="IPR025250">
    <property type="entry name" value="DUF4199"/>
</dbReference>
<dbReference type="Pfam" id="PF13858">
    <property type="entry name" value="DUF4199"/>
    <property type="match status" value="1"/>
</dbReference>
<dbReference type="EMBL" id="VSSQ01000107">
    <property type="protein sequence ID" value="MPL77479.1"/>
    <property type="molecule type" value="Genomic_DNA"/>
</dbReference>
<evidence type="ECO:0008006" key="3">
    <source>
        <dbReference type="Google" id="ProtNLM"/>
    </source>
</evidence>
<keyword evidence="1" id="KW-1133">Transmembrane helix</keyword>
<gene>
    <name evidence="2" type="ORF">SDC9_23335</name>
</gene>
<organism evidence="2">
    <name type="scientific">bioreactor metagenome</name>
    <dbReference type="NCBI Taxonomy" id="1076179"/>
    <lineage>
        <taxon>unclassified sequences</taxon>
        <taxon>metagenomes</taxon>
        <taxon>ecological metagenomes</taxon>
    </lineage>
</organism>
<evidence type="ECO:0000313" key="2">
    <source>
        <dbReference type="EMBL" id="MPL77479.1"/>
    </source>
</evidence>
<accession>A0A644UF47</accession>
<feature type="transmembrane region" description="Helical" evidence="1">
    <location>
        <begin position="46"/>
        <end position="67"/>
    </location>
</feature>
<name>A0A644UF47_9ZZZZ</name>
<feature type="transmembrane region" description="Helical" evidence="1">
    <location>
        <begin position="82"/>
        <end position="104"/>
    </location>
</feature>
<dbReference type="AlphaFoldDB" id="A0A644UF47"/>
<reference evidence="2" key="1">
    <citation type="submission" date="2019-08" db="EMBL/GenBank/DDBJ databases">
        <authorList>
            <person name="Kucharzyk K."/>
            <person name="Murdoch R.W."/>
            <person name="Higgins S."/>
            <person name="Loffler F."/>
        </authorList>
    </citation>
    <scope>NUCLEOTIDE SEQUENCE</scope>
</reference>
<feature type="transmembrane region" description="Helical" evidence="1">
    <location>
        <begin position="20"/>
        <end position="40"/>
    </location>
</feature>
<feature type="transmembrane region" description="Helical" evidence="1">
    <location>
        <begin position="142"/>
        <end position="165"/>
    </location>
</feature>
<sequence length="184" mass="20857">MEAQTQTKTKFSGNYFTGIIKYGLLIGLGLSLFVLIRFVFNKSISSVMSYWEILSLMLLLFLGVWLYRKGLEEKQLSFKESYFVAFGSGIVGSIIYGMFIFVYANYIDSEFQGRCYDVQRAVETNSNLTNQQIEAMVKPSSIAASSMLIVSLISLLSGLIIAFLLMNKKRKLQDKEDIENKNVD</sequence>
<protein>
    <recommendedName>
        <fullName evidence="3">DUF4199 domain-containing protein</fullName>
    </recommendedName>
</protein>